<evidence type="ECO:0000313" key="3">
    <source>
        <dbReference type="Proteomes" id="UP000007564"/>
    </source>
</evidence>
<proteinExistence type="predicted"/>
<keyword evidence="1" id="KW-0812">Transmembrane</keyword>
<organism evidence="2 3">
    <name type="scientific">Bordetella bronchiseptica 253</name>
    <dbReference type="NCBI Taxonomy" id="568707"/>
    <lineage>
        <taxon>Bacteria</taxon>
        <taxon>Pseudomonadati</taxon>
        <taxon>Pseudomonadota</taxon>
        <taxon>Betaproteobacteria</taxon>
        <taxon>Burkholderiales</taxon>
        <taxon>Alcaligenaceae</taxon>
        <taxon>Bordetella</taxon>
    </lineage>
</organism>
<accession>A0A0C6P2M4</accession>
<dbReference type="GeneID" id="56478908"/>
<dbReference type="Proteomes" id="UP000007564">
    <property type="component" value="Chromosome"/>
</dbReference>
<dbReference type="HOGENOM" id="CLU_200276_2_0_4"/>
<sequence length="52" mass="5648">MANDPSTYTKRQELNSFLLLAAVMAPVITGIIIVTYGFAVWFYQLLAGPPGS</sequence>
<dbReference type="OrthoDB" id="7596241at2"/>
<dbReference type="AlphaFoldDB" id="A0A0C6P2M4"/>
<keyword evidence="1" id="KW-1133">Transmembrane helix</keyword>
<dbReference type="RefSeq" id="WP_003811431.1">
    <property type="nucleotide sequence ID" value="NC_019382.1"/>
</dbReference>
<dbReference type="KEGG" id="bbh:BN112_0600"/>
<dbReference type="Pfam" id="PF06796">
    <property type="entry name" value="NapE"/>
    <property type="match status" value="1"/>
</dbReference>
<reference evidence="2 3" key="1">
    <citation type="journal article" date="2012" name="BMC Genomics">
        <title>Comparative genomics of the classical Bordetella subspecies: the evolution and exchange of virulence-associated diversity amongst closely related pathogens.</title>
        <authorList>
            <person name="Park J."/>
            <person name="Zhang Y."/>
            <person name="Buboltz A.M."/>
            <person name="Zhang X."/>
            <person name="Schuster S.C."/>
            <person name="Ahuja U."/>
            <person name="Liu M."/>
            <person name="Miller J.F."/>
            <person name="Sebaihia M."/>
            <person name="Bentley S.D."/>
            <person name="Parkhill J."/>
            <person name="Harvill E.T."/>
        </authorList>
    </citation>
    <scope>NUCLEOTIDE SEQUENCE [LARGE SCALE GENOMIC DNA]</scope>
    <source>
        <strain evidence="2 3">253</strain>
    </source>
</reference>
<protein>
    <submittedName>
        <fullName evidence="2">Component of of periplasmic nitrate reductase system</fullName>
    </submittedName>
</protein>
<evidence type="ECO:0000256" key="1">
    <source>
        <dbReference type="SAM" id="Phobius"/>
    </source>
</evidence>
<name>A0A0C6P2M4_BORBO</name>
<dbReference type="InterPro" id="IPR004448">
    <property type="entry name" value="Nitrate_reductase_NapE"/>
</dbReference>
<feature type="transmembrane region" description="Helical" evidence="1">
    <location>
        <begin position="17"/>
        <end position="43"/>
    </location>
</feature>
<dbReference type="InterPro" id="IPR010649">
    <property type="entry name" value="NapE_TorE"/>
</dbReference>
<gene>
    <name evidence="2" type="primary">napE</name>
    <name evidence="2" type="ORF">BN112_0600</name>
</gene>
<evidence type="ECO:0000313" key="2">
    <source>
        <dbReference type="EMBL" id="CCJ52518.1"/>
    </source>
</evidence>
<dbReference type="EMBL" id="HE965806">
    <property type="protein sequence ID" value="CCJ52518.1"/>
    <property type="molecule type" value="Genomic_DNA"/>
</dbReference>
<keyword evidence="1" id="KW-0472">Membrane</keyword>
<dbReference type="NCBIfam" id="TIGR02973">
    <property type="entry name" value="nitrate_rd_NapE"/>
    <property type="match status" value="1"/>
</dbReference>